<proteinExistence type="inferred from homology"/>
<evidence type="ECO:0000256" key="2">
    <source>
        <dbReference type="ARBA" id="ARBA00022679"/>
    </source>
</evidence>
<dbReference type="SUPFAM" id="SSF55729">
    <property type="entry name" value="Acyl-CoA N-acyltransferases (Nat)"/>
    <property type="match status" value="1"/>
</dbReference>
<dbReference type="PROSITE" id="PS51191">
    <property type="entry name" value="FEMABX"/>
    <property type="match status" value="1"/>
</dbReference>
<organism evidence="8 9">
    <name type="scientific">Candidatus Beckwithbacteria bacterium RBG_13_42_9</name>
    <dbReference type="NCBI Taxonomy" id="1797457"/>
    <lineage>
        <taxon>Bacteria</taxon>
        <taxon>Candidatus Beckwithiibacteriota</taxon>
    </lineage>
</organism>
<evidence type="ECO:0000256" key="5">
    <source>
        <dbReference type="ARBA" id="ARBA00023315"/>
    </source>
</evidence>
<evidence type="ECO:0000313" key="8">
    <source>
        <dbReference type="EMBL" id="OGD62357.1"/>
    </source>
</evidence>
<dbReference type="GO" id="GO:0071555">
    <property type="term" value="P:cell wall organization"/>
    <property type="evidence" value="ECO:0007669"/>
    <property type="project" value="UniProtKB-KW"/>
</dbReference>
<dbReference type="PANTHER" id="PTHR36174:SF1">
    <property type="entry name" value="LIPID II:GLYCINE GLYCYLTRANSFERASE"/>
    <property type="match status" value="1"/>
</dbReference>
<evidence type="ECO:0000256" key="4">
    <source>
        <dbReference type="ARBA" id="ARBA00022984"/>
    </source>
</evidence>
<protein>
    <recommendedName>
        <fullName evidence="7">BioF2-like acetyltransferase domain-containing protein</fullName>
    </recommendedName>
</protein>
<dbReference type="InterPro" id="IPR038740">
    <property type="entry name" value="BioF2-like_GNAT_dom"/>
</dbReference>
<reference evidence="8 9" key="1">
    <citation type="journal article" date="2016" name="Nat. Commun.">
        <title>Thousands of microbial genomes shed light on interconnected biogeochemical processes in an aquifer system.</title>
        <authorList>
            <person name="Anantharaman K."/>
            <person name="Brown C.T."/>
            <person name="Hug L.A."/>
            <person name="Sharon I."/>
            <person name="Castelle C.J."/>
            <person name="Probst A.J."/>
            <person name="Thomas B.C."/>
            <person name="Singh A."/>
            <person name="Wilkins M.J."/>
            <person name="Karaoz U."/>
            <person name="Brodie E.L."/>
            <person name="Williams K.H."/>
            <person name="Hubbard S.S."/>
            <person name="Banfield J.F."/>
        </authorList>
    </citation>
    <scope>NUCLEOTIDE SEQUENCE [LARGE SCALE GENOMIC DNA]</scope>
</reference>
<dbReference type="Gene3D" id="3.40.630.30">
    <property type="match status" value="1"/>
</dbReference>
<evidence type="ECO:0000256" key="1">
    <source>
        <dbReference type="ARBA" id="ARBA00009943"/>
    </source>
</evidence>
<dbReference type="Proteomes" id="UP000177006">
    <property type="component" value="Unassembled WGS sequence"/>
</dbReference>
<evidence type="ECO:0000259" key="7">
    <source>
        <dbReference type="Pfam" id="PF13480"/>
    </source>
</evidence>
<accession>A0A1F5E4M5</accession>
<feature type="domain" description="BioF2-like acetyltransferase" evidence="7">
    <location>
        <begin position="126"/>
        <end position="258"/>
    </location>
</feature>
<dbReference type="InterPro" id="IPR003447">
    <property type="entry name" value="FEMABX"/>
</dbReference>
<comment type="caution">
    <text evidence="8">The sequence shown here is derived from an EMBL/GenBank/DDBJ whole genome shotgun (WGS) entry which is preliminary data.</text>
</comment>
<keyword evidence="6" id="KW-0961">Cell wall biogenesis/degradation</keyword>
<keyword evidence="2" id="KW-0808">Transferase</keyword>
<dbReference type="STRING" id="1797457.A2160_03880"/>
<comment type="similarity">
    <text evidence="1">Belongs to the FemABX family.</text>
</comment>
<dbReference type="InterPro" id="IPR050644">
    <property type="entry name" value="PG_Glycine_Bridge_Synth"/>
</dbReference>
<dbReference type="InterPro" id="IPR016181">
    <property type="entry name" value="Acyl_CoA_acyltransferase"/>
</dbReference>
<evidence type="ECO:0000256" key="3">
    <source>
        <dbReference type="ARBA" id="ARBA00022960"/>
    </source>
</evidence>
<dbReference type="Pfam" id="PF13480">
    <property type="entry name" value="Acetyltransf_6"/>
    <property type="match status" value="1"/>
</dbReference>
<dbReference type="PANTHER" id="PTHR36174">
    <property type="entry name" value="LIPID II:GLYCINE GLYCYLTRANSFERASE"/>
    <property type="match status" value="1"/>
</dbReference>
<dbReference type="GO" id="GO:0009252">
    <property type="term" value="P:peptidoglycan biosynthetic process"/>
    <property type="evidence" value="ECO:0007669"/>
    <property type="project" value="UniProtKB-KW"/>
</dbReference>
<keyword evidence="3" id="KW-0133">Cell shape</keyword>
<name>A0A1F5E4M5_9BACT</name>
<dbReference type="GO" id="GO:0016755">
    <property type="term" value="F:aminoacyltransferase activity"/>
    <property type="evidence" value="ECO:0007669"/>
    <property type="project" value="InterPro"/>
</dbReference>
<dbReference type="EMBL" id="MEZK01000022">
    <property type="protein sequence ID" value="OGD62357.1"/>
    <property type="molecule type" value="Genomic_DNA"/>
</dbReference>
<evidence type="ECO:0000256" key="6">
    <source>
        <dbReference type="ARBA" id="ARBA00023316"/>
    </source>
</evidence>
<gene>
    <name evidence="8" type="ORF">A2160_03880</name>
</gene>
<dbReference type="GO" id="GO:0008360">
    <property type="term" value="P:regulation of cell shape"/>
    <property type="evidence" value="ECO:0007669"/>
    <property type="project" value="UniProtKB-KW"/>
</dbReference>
<keyword evidence="5" id="KW-0012">Acyltransferase</keyword>
<keyword evidence="4" id="KW-0573">Peptidoglycan synthesis</keyword>
<sequence>MTFDLPHLHDIRQTAKYARFMETIGWQVVCIGPTYAFVKKLPLAPFFLIKVLRHHQWLSVNQIQLIKQKYWPLIFKQEPLIIEKQKDSFIYFRIEPKNSSPLLPTKTIWLNLSLPEKEVLTRMKAKTRYNLKKAVKNKLNVEIIPGNKIKQAQLKAFYELWSHNKPHNWLFKPHFSELNHLVKSFGKNCFFVFVFYNSQISNHKSILAACSLQLASSNMCFYWHNASTPDGKKLFAPTLCVWEAVKEARRRKLKVFDFEGVWDERFPKLNQGWKGLSRFKEGFTTK</sequence>
<dbReference type="AlphaFoldDB" id="A0A1F5E4M5"/>
<evidence type="ECO:0000313" key="9">
    <source>
        <dbReference type="Proteomes" id="UP000177006"/>
    </source>
</evidence>